<proteinExistence type="predicted"/>
<dbReference type="NCBIfam" id="TIGR00711">
    <property type="entry name" value="efflux_EmrB"/>
    <property type="match status" value="1"/>
</dbReference>
<comment type="caution">
    <text evidence="9">The sequence shown here is derived from an EMBL/GenBank/DDBJ whole genome shotgun (WGS) entry which is preliminary data.</text>
</comment>
<gene>
    <name evidence="10" type="ORF">ATP06_0234890</name>
    <name evidence="9" type="ORF">AVL48_33730</name>
</gene>
<dbReference type="InterPro" id="IPR020846">
    <property type="entry name" value="MFS_dom"/>
</dbReference>
<feature type="transmembrane region" description="Helical" evidence="7">
    <location>
        <begin position="160"/>
        <end position="182"/>
    </location>
</feature>
<dbReference type="PANTHER" id="PTHR42718">
    <property type="entry name" value="MAJOR FACILITATOR SUPERFAMILY MULTIDRUG TRANSPORTER MFSC"/>
    <property type="match status" value="1"/>
</dbReference>
<dbReference type="Pfam" id="PF07690">
    <property type="entry name" value="MFS_1"/>
    <property type="match status" value="1"/>
</dbReference>
<feature type="transmembrane region" description="Helical" evidence="7">
    <location>
        <begin position="98"/>
        <end position="123"/>
    </location>
</feature>
<dbReference type="OrthoDB" id="9807274at2"/>
<evidence type="ECO:0000256" key="6">
    <source>
        <dbReference type="ARBA" id="ARBA00023136"/>
    </source>
</evidence>
<evidence type="ECO:0000313" key="12">
    <source>
        <dbReference type="Proteomes" id="UP000186883"/>
    </source>
</evidence>
<evidence type="ECO:0000256" key="3">
    <source>
        <dbReference type="ARBA" id="ARBA00022475"/>
    </source>
</evidence>
<feature type="transmembrane region" description="Helical" evidence="7">
    <location>
        <begin position="38"/>
        <end position="61"/>
    </location>
</feature>
<evidence type="ECO:0000256" key="2">
    <source>
        <dbReference type="ARBA" id="ARBA00022448"/>
    </source>
</evidence>
<dbReference type="GO" id="GO:0005886">
    <property type="term" value="C:plasma membrane"/>
    <property type="evidence" value="ECO:0007669"/>
    <property type="project" value="UniProtKB-SubCell"/>
</dbReference>
<evidence type="ECO:0000256" key="7">
    <source>
        <dbReference type="SAM" id="Phobius"/>
    </source>
</evidence>
<feature type="transmembrane region" description="Helical" evidence="7">
    <location>
        <begin position="194"/>
        <end position="214"/>
    </location>
</feature>
<reference evidence="9 11" key="1">
    <citation type="submission" date="2015-12" db="EMBL/GenBank/DDBJ databases">
        <title>Amycolatopsis regifaucium genome sequencing and assembly.</title>
        <authorList>
            <person name="Mayilraj S."/>
        </authorList>
    </citation>
    <scope>NUCLEOTIDE SEQUENCE [LARGE SCALE GENOMIC DNA]</scope>
    <source>
        <strain evidence="9 11">GY080</strain>
    </source>
</reference>
<feature type="transmembrane region" description="Helical" evidence="7">
    <location>
        <begin position="135"/>
        <end position="154"/>
    </location>
</feature>
<organism evidence="9 11">
    <name type="scientific">Amycolatopsis regifaucium</name>
    <dbReference type="NCBI Taxonomy" id="546365"/>
    <lineage>
        <taxon>Bacteria</taxon>
        <taxon>Bacillati</taxon>
        <taxon>Actinomycetota</taxon>
        <taxon>Actinomycetes</taxon>
        <taxon>Pseudonocardiales</taxon>
        <taxon>Pseudonocardiaceae</taxon>
        <taxon>Amycolatopsis</taxon>
    </lineage>
</organism>
<evidence type="ECO:0000256" key="5">
    <source>
        <dbReference type="ARBA" id="ARBA00022989"/>
    </source>
</evidence>
<dbReference type="InterPro" id="IPR036259">
    <property type="entry name" value="MFS_trans_sf"/>
</dbReference>
<feature type="transmembrane region" description="Helical" evidence="7">
    <location>
        <begin position="299"/>
        <end position="317"/>
    </location>
</feature>
<dbReference type="PROSITE" id="PS50850">
    <property type="entry name" value="MFS"/>
    <property type="match status" value="1"/>
</dbReference>
<keyword evidence="2" id="KW-0813">Transport</keyword>
<dbReference type="Proteomes" id="UP000076321">
    <property type="component" value="Unassembled WGS sequence"/>
</dbReference>
<sequence>MPQRALALAVLTAVSLMVVLDGSIVAVALPAIQNDLGFTASSLAWVVNAYLIAFAGLLLLSGRLGDLLGRKRVFLAGLSVFTLASLLSGVAQDQTQLIVFRFLQGAGGALASAVVLGMITTLYPEPRARAKAIGVYSFTQAAGSSIGLIAGGTLTQLLDWHWTFFVNLPIGVVALVMAVRLLETDRGAGLRGGTDVIGAGLVTGGLMLLVYTIVKAEEYTWADARTLGLLTVSLLLLAGFVLRQAKAREPLLPLRIFRVRAVSGANTVMVLMVAGLFGFQFITALYLQRVLELDALSTGFAFLPAPVSIAVMSLVFAEKLNHRFGARTVLVTGLSLVALALGFLATVEADGNYATDVLPALVLMGIGFGAAMPALMGQAMSGTTPADAGVASRLINTTQQIGAALGTAVLATAAASRTGALLAEGATMPEALTSGYRTAYALSAGLLALAVFVAAVVLRGRVSQEASPAMVA</sequence>
<dbReference type="AlphaFoldDB" id="A0A154MLL2"/>
<keyword evidence="12" id="KW-1185">Reference proteome</keyword>
<accession>A0A154MLL2</accession>
<feature type="transmembrane region" description="Helical" evidence="7">
    <location>
        <begin position="73"/>
        <end position="92"/>
    </location>
</feature>
<dbReference type="EMBL" id="LQCI01000016">
    <property type="protein sequence ID" value="KZB84239.1"/>
    <property type="molecule type" value="Genomic_DNA"/>
</dbReference>
<feature type="transmembrane region" description="Helical" evidence="7">
    <location>
        <begin position="401"/>
        <end position="420"/>
    </location>
</feature>
<name>A0A154MLL2_9PSEU</name>
<dbReference type="InterPro" id="IPR011701">
    <property type="entry name" value="MFS"/>
</dbReference>
<dbReference type="GO" id="GO:0022857">
    <property type="term" value="F:transmembrane transporter activity"/>
    <property type="evidence" value="ECO:0007669"/>
    <property type="project" value="InterPro"/>
</dbReference>
<dbReference type="InterPro" id="IPR004638">
    <property type="entry name" value="EmrB-like"/>
</dbReference>
<keyword evidence="6 7" id="KW-0472">Membrane</keyword>
<feature type="transmembrane region" description="Helical" evidence="7">
    <location>
        <begin position="226"/>
        <end position="243"/>
    </location>
</feature>
<evidence type="ECO:0000313" key="10">
    <source>
        <dbReference type="EMBL" id="OKA03667.1"/>
    </source>
</evidence>
<comment type="subcellular location">
    <subcellularLocation>
        <location evidence="1">Cell membrane</location>
        <topology evidence="1">Multi-pass membrane protein</topology>
    </subcellularLocation>
</comment>
<dbReference type="CDD" id="cd17321">
    <property type="entry name" value="MFS_MMR_MDR_like"/>
    <property type="match status" value="1"/>
</dbReference>
<dbReference type="RefSeq" id="WP_061987029.1">
    <property type="nucleotide sequence ID" value="NZ_FOPQ01000017.1"/>
</dbReference>
<evidence type="ECO:0000313" key="9">
    <source>
        <dbReference type="EMBL" id="KZB84239.1"/>
    </source>
</evidence>
<dbReference type="Proteomes" id="UP000186883">
    <property type="component" value="Unassembled WGS sequence"/>
</dbReference>
<feature type="domain" description="Major facilitator superfamily (MFS) profile" evidence="8">
    <location>
        <begin position="7"/>
        <end position="462"/>
    </location>
</feature>
<dbReference type="Gene3D" id="1.20.1250.20">
    <property type="entry name" value="MFS general substrate transporter like domains"/>
    <property type="match status" value="1"/>
</dbReference>
<keyword evidence="5 7" id="KW-1133">Transmembrane helix</keyword>
<feature type="transmembrane region" description="Helical" evidence="7">
    <location>
        <begin position="357"/>
        <end position="380"/>
    </location>
</feature>
<feature type="transmembrane region" description="Helical" evidence="7">
    <location>
        <begin position="264"/>
        <end position="287"/>
    </location>
</feature>
<dbReference type="SUPFAM" id="SSF103473">
    <property type="entry name" value="MFS general substrate transporter"/>
    <property type="match status" value="1"/>
</dbReference>
<reference evidence="10 12" key="2">
    <citation type="submission" date="2016-11" db="EMBL/GenBank/DDBJ databases">
        <title>Genome sequencing of Amycolatopsis regifaucium.</title>
        <authorList>
            <person name="Mayilraj S."/>
            <person name="Kaur N."/>
        </authorList>
    </citation>
    <scope>NUCLEOTIDE SEQUENCE [LARGE SCALE GENOMIC DNA]</scope>
    <source>
        <strain evidence="10 12">GY080</strain>
    </source>
</reference>
<evidence type="ECO:0000256" key="1">
    <source>
        <dbReference type="ARBA" id="ARBA00004651"/>
    </source>
</evidence>
<dbReference type="Gene3D" id="1.20.1720.10">
    <property type="entry name" value="Multidrug resistance protein D"/>
    <property type="match status" value="1"/>
</dbReference>
<dbReference type="PANTHER" id="PTHR42718:SF46">
    <property type="entry name" value="BLR6921 PROTEIN"/>
    <property type="match status" value="1"/>
</dbReference>
<evidence type="ECO:0000259" key="8">
    <source>
        <dbReference type="PROSITE" id="PS50850"/>
    </source>
</evidence>
<keyword evidence="4 7" id="KW-0812">Transmembrane</keyword>
<evidence type="ECO:0000313" key="11">
    <source>
        <dbReference type="Proteomes" id="UP000076321"/>
    </source>
</evidence>
<keyword evidence="3" id="KW-1003">Cell membrane</keyword>
<protein>
    <submittedName>
        <fullName evidence="9">Disulfide bond formation protein DsbA</fullName>
    </submittedName>
    <submittedName>
        <fullName evidence="10">MFS transporter</fullName>
    </submittedName>
</protein>
<evidence type="ECO:0000256" key="4">
    <source>
        <dbReference type="ARBA" id="ARBA00022692"/>
    </source>
</evidence>
<dbReference type="EMBL" id="LOBU02000029">
    <property type="protein sequence ID" value="OKA03667.1"/>
    <property type="molecule type" value="Genomic_DNA"/>
</dbReference>
<feature type="transmembrane region" description="Helical" evidence="7">
    <location>
        <begin position="324"/>
        <end position="345"/>
    </location>
</feature>
<feature type="transmembrane region" description="Helical" evidence="7">
    <location>
        <begin position="440"/>
        <end position="458"/>
    </location>
</feature>